<sequence>MYTVTNVTKLKIFNIKSYDIDQLADKNDSIILSEITSYKRSFSGRKEAYKLY</sequence>
<comment type="caution">
    <text evidence="1">The sequence shown here is derived from an EMBL/GenBank/DDBJ whole genome shotgun (WGS) entry which is preliminary data.</text>
</comment>
<proteinExistence type="predicted"/>
<dbReference type="EMBL" id="JAATJJ010000001">
    <property type="protein sequence ID" value="NJB71326.1"/>
    <property type="molecule type" value="Genomic_DNA"/>
</dbReference>
<reference evidence="1 2" key="1">
    <citation type="submission" date="2020-03" db="EMBL/GenBank/DDBJ databases">
        <title>Genomic Encyclopedia of Type Strains, Phase IV (KMG-IV): sequencing the most valuable type-strain genomes for metagenomic binning, comparative biology and taxonomic classification.</title>
        <authorList>
            <person name="Goeker M."/>
        </authorList>
    </citation>
    <scope>NUCLEOTIDE SEQUENCE [LARGE SCALE GENOMIC DNA]</scope>
    <source>
        <strain evidence="1 2">DSM 29762</strain>
    </source>
</reference>
<organism evidence="1 2">
    <name type="scientific">Saonia flava</name>
    <dbReference type="NCBI Taxonomy" id="523696"/>
    <lineage>
        <taxon>Bacteria</taxon>
        <taxon>Pseudomonadati</taxon>
        <taxon>Bacteroidota</taxon>
        <taxon>Flavobacteriia</taxon>
        <taxon>Flavobacteriales</taxon>
        <taxon>Flavobacteriaceae</taxon>
        <taxon>Saonia</taxon>
    </lineage>
</organism>
<gene>
    <name evidence="1" type="ORF">GGR42_001788</name>
</gene>
<name>A0A846QQM1_9FLAO</name>
<evidence type="ECO:0000313" key="2">
    <source>
        <dbReference type="Proteomes" id="UP000590442"/>
    </source>
</evidence>
<dbReference type="AlphaFoldDB" id="A0A846QQM1"/>
<accession>A0A846QQM1</accession>
<dbReference type="Proteomes" id="UP000590442">
    <property type="component" value="Unassembled WGS sequence"/>
</dbReference>
<protein>
    <submittedName>
        <fullName evidence="1">Uncharacterized protein</fullName>
    </submittedName>
</protein>
<evidence type="ECO:0000313" key="1">
    <source>
        <dbReference type="EMBL" id="NJB71326.1"/>
    </source>
</evidence>
<keyword evidence="2" id="KW-1185">Reference proteome</keyword>